<dbReference type="InterPro" id="IPR029063">
    <property type="entry name" value="SAM-dependent_MTases_sf"/>
</dbReference>
<gene>
    <name evidence="8" type="primary">prmC</name>
    <name evidence="8" type="ORF">F8O03_05415</name>
</gene>
<dbReference type="EMBL" id="WBJX01000001">
    <property type="protein sequence ID" value="KAB1639752.1"/>
    <property type="molecule type" value="Genomic_DNA"/>
</dbReference>
<comment type="catalytic activity">
    <reaction evidence="5">
        <text>L-glutaminyl-[peptide chain release factor] + S-adenosyl-L-methionine = N(5)-methyl-L-glutaminyl-[peptide chain release factor] + S-adenosyl-L-homocysteine + H(+)</text>
        <dbReference type="Rhea" id="RHEA:42896"/>
        <dbReference type="Rhea" id="RHEA-COMP:10271"/>
        <dbReference type="Rhea" id="RHEA-COMP:10272"/>
        <dbReference type="ChEBI" id="CHEBI:15378"/>
        <dbReference type="ChEBI" id="CHEBI:30011"/>
        <dbReference type="ChEBI" id="CHEBI:57856"/>
        <dbReference type="ChEBI" id="CHEBI:59789"/>
        <dbReference type="ChEBI" id="CHEBI:61891"/>
        <dbReference type="EC" id="2.1.1.297"/>
    </reaction>
</comment>
<dbReference type="InterPro" id="IPR002052">
    <property type="entry name" value="DNA_methylase_N6_adenine_CS"/>
</dbReference>
<feature type="domain" description="Release factor glutamine methyltransferase N-terminal" evidence="7">
    <location>
        <begin position="24"/>
        <end position="91"/>
    </location>
</feature>
<accession>A0A7J5B6G7</accession>
<reference evidence="8 9" key="1">
    <citation type="submission" date="2019-09" db="EMBL/GenBank/DDBJ databases">
        <title>Phylogeny of genus Pseudoclavibacter and closely related genus.</title>
        <authorList>
            <person name="Li Y."/>
        </authorList>
    </citation>
    <scope>NUCLEOTIDE SEQUENCE [LARGE SCALE GENOMIC DNA]</scope>
    <source>
        <strain evidence="8 9">THG-MD12</strain>
    </source>
</reference>
<dbReference type="OrthoDB" id="9800643at2"/>
<comment type="caution">
    <text evidence="8">The sequence shown here is derived from an EMBL/GenBank/DDBJ whole genome shotgun (WGS) entry which is preliminary data.</text>
</comment>
<dbReference type="PANTHER" id="PTHR18895">
    <property type="entry name" value="HEMK METHYLTRANSFERASE"/>
    <property type="match status" value="1"/>
</dbReference>
<dbReference type="PANTHER" id="PTHR18895:SF74">
    <property type="entry name" value="MTRF1L RELEASE FACTOR GLUTAMINE METHYLTRANSFERASE"/>
    <property type="match status" value="1"/>
</dbReference>
<dbReference type="Gene3D" id="3.40.50.150">
    <property type="entry name" value="Vaccinia Virus protein VP39"/>
    <property type="match status" value="1"/>
</dbReference>
<evidence type="ECO:0000313" key="9">
    <source>
        <dbReference type="Proteomes" id="UP000490386"/>
    </source>
</evidence>
<evidence type="ECO:0000256" key="2">
    <source>
        <dbReference type="ARBA" id="ARBA00022603"/>
    </source>
</evidence>
<dbReference type="AlphaFoldDB" id="A0A7J5B6G7"/>
<dbReference type="Proteomes" id="UP000490386">
    <property type="component" value="Unassembled WGS sequence"/>
</dbReference>
<dbReference type="Gene3D" id="1.10.8.10">
    <property type="entry name" value="DNA helicase RuvA subunit, C-terminal domain"/>
    <property type="match status" value="1"/>
</dbReference>
<dbReference type="PROSITE" id="PS00092">
    <property type="entry name" value="N6_MTASE"/>
    <property type="match status" value="1"/>
</dbReference>
<sequence length="316" mass="33605">MTLRVNVRETLSMILHVDAQRKLVREQLKAAGIADSGVEADLLLAGVLGISRGEVQMRSLLGRELSEMEAREVGAATARRARREPLQHVLGVAPFLDMELAVGPGVFVPRPETESLVTAAVALLGQDPSSSVGQLTGIDVGSGSGAVALGVARAHGRIRMTAIERSSAAWPWLRANVEAFGDGHVDVFFGDAERAFSVVPPGSLDLVVSNPPYVPAANRPESREVWRHDPEEALYSGVDGLDFIRELATWSSAALARGGVLIVEHEDSQGAEIRQIFADAGFIDAATRQDLTGRDRLTSAVRSASGEGGCDQPTIM</sequence>
<protein>
    <recommendedName>
        <fullName evidence="1">peptide chain release factor N(5)-glutamine methyltransferase</fullName>
        <ecNumber evidence="1">2.1.1.297</ecNumber>
    </recommendedName>
</protein>
<dbReference type="InterPro" id="IPR004556">
    <property type="entry name" value="HemK-like"/>
</dbReference>
<dbReference type="SUPFAM" id="SSF53335">
    <property type="entry name" value="S-adenosyl-L-methionine-dependent methyltransferases"/>
    <property type="match status" value="1"/>
</dbReference>
<dbReference type="GO" id="GO:0102559">
    <property type="term" value="F:peptide chain release factor N(5)-glutamine methyltransferase activity"/>
    <property type="evidence" value="ECO:0007669"/>
    <property type="project" value="UniProtKB-EC"/>
</dbReference>
<dbReference type="Pfam" id="PF05175">
    <property type="entry name" value="MTS"/>
    <property type="match status" value="1"/>
</dbReference>
<keyword evidence="2 8" id="KW-0489">Methyltransferase</keyword>
<evidence type="ECO:0000256" key="1">
    <source>
        <dbReference type="ARBA" id="ARBA00012771"/>
    </source>
</evidence>
<dbReference type="InterPro" id="IPR007848">
    <property type="entry name" value="Small_mtfrase_dom"/>
</dbReference>
<dbReference type="Pfam" id="PF17827">
    <property type="entry name" value="PrmC_N"/>
    <property type="match status" value="1"/>
</dbReference>
<evidence type="ECO:0000256" key="4">
    <source>
        <dbReference type="ARBA" id="ARBA00022691"/>
    </source>
</evidence>
<evidence type="ECO:0000256" key="5">
    <source>
        <dbReference type="ARBA" id="ARBA00048391"/>
    </source>
</evidence>
<dbReference type="GO" id="GO:0003676">
    <property type="term" value="F:nucleic acid binding"/>
    <property type="evidence" value="ECO:0007669"/>
    <property type="project" value="InterPro"/>
</dbReference>
<keyword evidence="9" id="KW-1185">Reference proteome</keyword>
<evidence type="ECO:0000256" key="3">
    <source>
        <dbReference type="ARBA" id="ARBA00022679"/>
    </source>
</evidence>
<evidence type="ECO:0000259" key="7">
    <source>
        <dbReference type="Pfam" id="PF17827"/>
    </source>
</evidence>
<dbReference type="EC" id="2.1.1.297" evidence="1"/>
<dbReference type="NCBIfam" id="TIGR00536">
    <property type="entry name" value="hemK_fam"/>
    <property type="match status" value="1"/>
</dbReference>
<dbReference type="InterPro" id="IPR019874">
    <property type="entry name" value="RF_methyltr_PrmC"/>
</dbReference>
<name>A0A7J5B6G7_9MICO</name>
<evidence type="ECO:0000313" key="8">
    <source>
        <dbReference type="EMBL" id="KAB1639752.1"/>
    </source>
</evidence>
<dbReference type="CDD" id="cd02440">
    <property type="entry name" value="AdoMet_MTases"/>
    <property type="match status" value="1"/>
</dbReference>
<keyword evidence="4" id="KW-0949">S-adenosyl-L-methionine</keyword>
<keyword evidence="3 8" id="KW-0808">Transferase</keyword>
<dbReference type="InterPro" id="IPR040758">
    <property type="entry name" value="PrmC_N"/>
</dbReference>
<dbReference type="NCBIfam" id="TIGR03534">
    <property type="entry name" value="RF_mod_PrmC"/>
    <property type="match status" value="1"/>
</dbReference>
<dbReference type="GO" id="GO:0032259">
    <property type="term" value="P:methylation"/>
    <property type="evidence" value="ECO:0007669"/>
    <property type="project" value="UniProtKB-KW"/>
</dbReference>
<proteinExistence type="predicted"/>
<feature type="domain" description="Methyltransferase small" evidence="6">
    <location>
        <begin position="136"/>
        <end position="214"/>
    </location>
</feature>
<evidence type="ECO:0000259" key="6">
    <source>
        <dbReference type="Pfam" id="PF05175"/>
    </source>
</evidence>
<dbReference type="InterPro" id="IPR050320">
    <property type="entry name" value="N5-glutamine_MTase"/>
</dbReference>
<organism evidence="8 9">
    <name type="scientific">Pseudoclavibacter terrae</name>
    <dbReference type="NCBI Taxonomy" id="1530195"/>
    <lineage>
        <taxon>Bacteria</taxon>
        <taxon>Bacillati</taxon>
        <taxon>Actinomycetota</taxon>
        <taxon>Actinomycetes</taxon>
        <taxon>Micrococcales</taxon>
        <taxon>Microbacteriaceae</taxon>
        <taxon>Pseudoclavibacter</taxon>
    </lineage>
</organism>